<keyword evidence="1" id="KW-0472">Membrane</keyword>
<keyword evidence="1" id="KW-0812">Transmembrane</keyword>
<reference evidence="2 3" key="1">
    <citation type="submission" date="2020-07" db="EMBL/GenBank/DDBJ databases">
        <title>Sequencing the genomes of 1000 actinobacteria strains.</title>
        <authorList>
            <person name="Klenk H.-P."/>
        </authorList>
    </citation>
    <scope>NUCLEOTIDE SEQUENCE [LARGE SCALE GENOMIC DNA]</scope>
    <source>
        <strain evidence="2 3">DSM 44065</strain>
    </source>
</reference>
<keyword evidence="3" id="KW-1185">Reference proteome</keyword>
<name>A0A853ALH1_9PSEU</name>
<dbReference type="AlphaFoldDB" id="A0A853ALH1"/>
<protein>
    <submittedName>
        <fullName evidence="2">Uncharacterized protein</fullName>
    </submittedName>
</protein>
<comment type="caution">
    <text evidence="2">The sequence shown here is derived from an EMBL/GenBank/DDBJ whole genome shotgun (WGS) entry which is preliminary data.</text>
</comment>
<evidence type="ECO:0000313" key="2">
    <source>
        <dbReference type="EMBL" id="NYI83889.1"/>
    </source>
</evidence>
<evidence type="ECO:0000313" key="3">
    <source>
        <dbReference type="Proteomes" id="UP000587002"/>
    </source>
</evidence>
<dbReference type="NCBIfam" id="NF038354">
    <property type="entry name" value="trnsprt_adja_43"/>
    <property type="match status" value="1"/>
</dbReference>
<sequence>MENLILTAYILMWPAMTAIVLIVLCAAVFKDHRDAKKNNKSVV</sequence>
<proteinExistence type="predicted"/>
<keyword evidence="1" id="KW-1133">Transmembrane helix</keyword>
<evidence type="ECO:0000256" key="1">
    <source>
        <dbReference type="SAM" id="Phobius"/>
    </source>
</evidence>
<organism evidence="2 3">
    <name type="scientific">Saccharopolyspora hordei</name>
    <dbReference type="NCBI Taxonomy" id="1838"/>
    <lineage>
        <taxon>Bacteria</taxon>
        <taxon>Bacillati</taxon>
        <taxon>Actinomycetota</taxon>
        <taxon>Actinomycetes</taxon>
        <taxon>Pseudonocardiales</taxon>
        <taxon>Pseudonocardiaceae</taxon>
        <taxon>Saccharopolyspora</taxon>
    </lineage>
</organism>
<dbReference type="EMBL" id="JACCFJ010000001">
    <property type="protein sequence ID" value="NYI83889.1"/>
    <property type="molecule type" value="Genomic_DNA"/>
</dbReference>
<dbReference type="RefSeq" id="WP_218888282.1">
    <property type="nucleotide sequence ID" value="NZ_BAABFH010000001.1"/>
</dbReference>
<gene>
    <name evidence="2" type="ORF">HNR68_002519</name>
</gene>
<feature type="transmembrane region" description="Helical" evidence="1">
    <location>
        <begin position="6"/>
        <end position="29"/>
    </location>
</feature>
<dbReference type="Proteomes" id="UP000587002">
    <property type="component" value="Unassembled WGS sequence"/>
</dbReference>
<dbReference type="InterPro" id="IPR049820">
    <property type="entry name" value="Trnsprt_adja_ssu-like"/>
</dbReference>
<accession>A0A853ALH1</accession>